<sequence>MEHQDQHPLNIVNNSSTGPIMETEKEKLFHEEFMENSIPIEGKNPPTYLLPFRPITAKGDRYRLGEYQESGRCMNILFLGFTGSGKSMLVETMGNYGLGVDFRDPYRFQVKMEESTDRSISHTFFARDARRFPRPVSLIDTPGFQKGTEQICTFVHSNYLDVHAVVYVVQGSQGYPLKWLLYQEAVAINKIPIQG</sequence>
<name>A0A7R8XGP9_9CRUS</name>
<evidence type="ECO:0000313" key="2">
    <source>
        <dbReference type="Proteomes" id="UP000677054"/>
    </source>
</evidence>
<accession>A0A7R8XGP9</accession>
<dbReference type="EMBL" id="CAJPEV010001299">
    <property type="protein sequence ID" value="CAG0891906.1"/>
    <property type="molecule type" value="Genomic_DNA"/>
</dbReference>
<dbReference type="InterPro" id="IPR027417">
    <property type="entry name" value="P-loop_NTPase"/>
</dbReference>
<proteinExistence type="predicted"/>
<evidence type="ECO:0000313" key="1">
    <source>
        <dbReference type="EMBL" id="CAD7246988.1"/>
    </source>
</evidence>
<dbReference type="SUPFAM" id="SSF52540">
    <property type="entry name" value="P-loop containing nucleoside triphosphate hydrolases"/>
    <property type="match status" value="1"/>
</dbReference>
<keyword evidence="2" id="KW-1185">Reference proteome</keyword>
<dbReference type="Gene3D" id="3.40.50.300">
    <property type="entry name" value="P-loop containing nucleotide triphosphate hydrolases"/>
    <property type="match status" value="1"/>
</dbReference>
<dbReference type="EMBL" id="LR900816">
    <property type="protein sequence ID" value="CAD7246988.1"/>
    <property type="molecule type" value="Genomic_DNA"/>
</dbReference>
<dbReference type="AlphaFoldDB" id="A0A7R8XGP9"/>
<protein>
    <recommendedName>
        <fullName evidence="3">G domain-containing protein</fullName>
    </recommendedName>
</protein>
<reference evidence="1" key="1">
    <citation type="submission" date="2020-11" db="EMBL/GenBank/DDBJ databases">
        <authorList>
            <person name="Tran Van P."/>
        </authorList>
    </citation>
    <scope>NUCLEOTIDE SEQUENCE</scope>
</reference>
<evidence type="ECO:0008006" key="3">
    <source>
        <dbReference type="Google" id="ProtNLM"/>
    </source>
</evidence>
<gene>
    <name evidence="1" type="ORF">DSTB1V02_LOCUS6830</name>
</gene>
<dbReference type="Proteomes" id="UP000677054">
    <property type="component" value="Unassembled WGS sequence"/>
</dbReference>
<organism evidence="1">
    <name type="scientific">Darwinula stevensoni</name>
    <dbReference type="NCBI Taxonomy" id="69355"/>
    <lineage>
        <taxon>Eukaryota</taxon>
        <taxon>Metazoa</taxon>
        <taxon>Ecdysozoa</taxon>
        <taxon>Arthropoda</taxon>
        <taxon>Crustacea</taxon>
        <taxon>Oligostraca</taxon>
        <taxon>Ostracoda</taxon>
        <taxon>Podocopa</taxon>
        <taxon>Podocopida</taxon>
        <taxon>Darwinulocopina</taxon>
        <taxon>Darwinuloidea</taxon>
        <taxon>Darwinulidae</taxon>
        <taxon>Darwinula</taxon>
    </lineage>
</organism>